<gene>
    <name evidence="2" type="ORF">Q8F55_008428</name>
</gene>
<name>A0ABR3PQS7_9TREE</name>
<comment type="caution">
    <text evidence="2">The sequence shown here is derived from an EMBL/GenBank/DDBJ whole genome shotgun (WGS) entry which is preliminary data.</text>
</comment>
<dbReference type="EMBL" id="JBBXJM010000007">
    <property type="protein sequence ID" value="KAL1404818.1"/>
    <property type="molecule type" value="Genomic_DNA"/>
</dbReference>
<dbReference type="GeneID" id="95989471"/>
<evidence type="ECO:0000256" key="1">
    <source>
        <dbReference type="SAM" id="MobiDB-lite"/>
    </source>
</evidence>
<dbReference type="RefSeq" id="XP_069204762.1">
    <property type="nucleotide sequence ID" value="XM_069356825.1"/>
</dbReference>
<proteinExistence type="predicted"/>
<sequence>MSSNTIPRKGSLAPPTAARATTAPRRASAPVDPVSLATHAKAGWYRRTVHNEADADLDLLALLVGEGHDASDAGRMLRLNDNDEHLTRLALEHVAHVRKGDKFKPLYCAVCDGREVEAAAMSRKTSRVLGNTAVGGVVVAGVM</sequence>
<dbReference type="Proteomes" id="UP001565368">
    <property type="component" value="Unassembled WGS sequence"/>
</dbReference>
<reference evidence="2 3" key="1">
    <citation type="submission" date="2023-08" db="EMBL/GenBank/DDBJ databases">
        <title>Annotated Genome Sequence of Vanrija albida AlHP1.</title>
        <authorList>
            <person name="Herzog R."/>
        </authorList>
    </citation>
    <scope>NUCLEOTIDE SEQUENCE [LARGE SCALE GENOMIC DNA]</scope>
    <source>
        <strain evidence="2 3">AlHP1</strain>
    </source>
</reference>
<feature type="region of interest" description="Disordered" evidence="1">
    <location>
        <begin position="1"/>
        <end position="33"/>
    </location>
</feature>
<evidence type="ECO:0000313" key="3">
    <source>
        <dbReference type="Proteomes" id="UP001565368"/>
    </source>
</evidence>
<accession>A0ABR3PQS7</accession>
<organism evidence="2 3">
    <name type="scientific">Vanrija albida</name>
    <dbReference type="NCBI Taxonomy" id="181172"/>
    <lineage>
        <taxon>Eukaryota</taxon>
        <taxon>Fungi</taxon>
        <taxon>Dikarya</taxon>
        <taxon>Basidiomycota</taxon>
        <taxon>Agaricomycotina</taxon>
        <taxon>Tremellomycetes</taxon>
        <taxon>Trichosporonales</taxon>
        <taxon>Trichosporonaceae</taxon>
        <taxon>Vanrija</taxon>
    </lineage>
</organism>
<feature type="compositionally biased region" description="Low complexity" evidence="1">
    <location>
        <begin position="13"/>
        <end position="27"/>
    </location>
</feature>
<keyword evidence="3" id="KW-1185">Reference proteome</keyword>
<evidence type="ECO:0000313" key="2">
    <source>
        <dbReference type="EMBL" id="KAL1404818.1"/>
    </source>
</evidence>
<protein>
    <submittedName>
        <fullName evidence="2">Uncharacterized protein</fullName>
    </submittedName>
</protein>